<accession>A0AAW1N0K5</accession>
<dbReference type="GO" id="GO:0046872">
    <property type="term" value="F:metal ion binding"/>
    <property type="evidence" value="ECO:0007669"/>
    <property type="project" value="UniProtKB-KW"/>
</dbReference>
<evidence type="ECO:0000259" key="3">
    <source>
        <dbReference type="Pfam" id="PF13359"/>
    </source>
</evidence>
<feature type="domain" description="DDE Tnp4" evidence="3">
    <location>
        <begin position="176"/>
        <end position="270"/>
    </location>
</feature>
<dbReference type="GO" id="GO:0004519">
    <property type="term" value="F:endonuclease activity"/>
    <property type="evidence" value="ECO:0007669"/>
    <property type="project" value="UniProtKB-KW"/>
</dbReference>
<evidence type="ECO:0000313" key="4">
    <source>
        <dbReference type="EMBL" id="KAK9752276.1"/>
    </source>
</evidence>
<dbReference type="EMBL" id="JASPKY010000022">
    <property type="protein sequence ID" value="KAK9752276.1"/>
    <property type="molecule type" value="Genomic_DNA"/>
</dbReference>
<dbReference type="Proteomes" id="UP001458880">
    <property type="component" value="Unassembled WGS sequence"/>
</dbReference>
<dbReference type="Gene3D" id="3.30.70.270">
    <property type="match status" value="1"/>
</dbReference>
<dbReference type="InterPro" id="IPR027806">
    <property type="entry name" value="HARBI1_dom"/>
</dbReference>
<dbReference type="SUPFAM" id="SSF56672">
    <property type="entry name" value="DNA/RNA polymerases"/>
    <property type="match status" value="1"/>
</dbReference>
<keyword evidence="5" id="KW-1185">Reference proteome</keyword>
<comment type="cofactor">
    <cofactor evidence="1">
        <name>a divalent metal cation</name>
        <dbReference type="ChEBI" id="CHEBI:60240"/>
    </cofactor>
</comment>
<dbReference type="Pfam" id="PF13359">
    <property type="entry name" value="DDE_Tnp_4"/>
    <property type="match status" value="1"/>
</dbReference>
<reference evidence="4 5" key="1">
    <citation type="journal article" date="2024" name="BMC Genomics">
        <title>De novo assembly and annotation of Popillia japonica's genome with initial clues to its potential as an invasive pest.</title>
        <authorList>
            <person name="Cucini C."/>
            <person name="Boschi S."/>
            <person name="Funari R."/>
            <person name="Cardaioli E."/>
            <person name="Iannotti N."/>
            <person name="Marturano G."/>
            <person name="Paoli F."/>
            <person name="Bruttini M."/>
            <person name="Carapelli A."/>
            <person name="Frati F."/>
            <person name="Nardi F."/>
        </authorList>
    </citation>
    <scope>NUCLEOTIDE SEQUENCE [LARGE SCALE GENOMIC DNA]</scope>
    <source>
        <strain evidence="4">DMR45628</strain>
    </source>
</reference>
<keyword evidence="4" id="KW-0378">Hydrolase</keyword>
<evidence type="ECO:0000256" key="2">
    <source>
        <dbReference type="ARBA" id="ARBA00022723"/>
    </source>
</evidence>
<keyword evidence="2" id="KW-0479">Metal-binding</keyword>
<name>A0AAW1N0K5_POPJA</name>
<dbReference type="Gene3D" id="3.10.10.10">
    <property type="entry name" value="HIV Type 1 Reverse Transcriptase, subunit A, domain 1"/>
    <property type="match status" value="1"/>
</dbReference>
<sequence length="325" mass="37801">MDLEKTVKYCQTVEMAEGARTELESRKTGETSQVDYTKEKRNWNKDKSSISINKHVYTYAITLKPDAPSKINSSRRIPLILKDRVKDTLDRMVNNGIIKPTDDNVLPEWVSSIVIVEKPGKSLRICLDPQILNQSIVRNYYSIPTLDEIKAKLSHKKFYTVLDIKDGFYHVCKTRSPFKQLIEDPRLLTPQQHILGDAAYPLLTNLLKPYRDNGHLTEQQTRFNQTLAAQRSAIERAFGLLKGRWRKLKYLDMSLADKIPEMRKIVKNVAAMELEELPMDNNILTDEENSEDDEERTATKLEKKLPYRLKKMMKQLLLTLHWLLK</sequence>
<comment type="caution">
    <text evidence="4">The sequence shown here is derived from an EMBL/GenBank/DDBJ whole genome shotgun (WGS) entry which is preliminary data.</text>
</comment>
<dbReference type="InterPro" id="IPR043502">
    <property type="entry name" value="DNA/RNA_pol_sf"/>
</dbReference>
<dbReference type="PANTHER" id="PTHR37984">
    <property type="entry name" value="PROTEIN CBG26694"/>
    <property type="match status" value="1"/>
</dbReference>
<dbReference type="InterPro" id="IPR043128">
    <property type="entry name" value="Rev_trsase/Diguanyl_cyclase"/>
</dbReference>
<evidence type="ECO:0000256" key="1">
    <source>
        <dbReference type="ARBA" id="ARBA00001968"/>
    </source>
</evidence>
<dbReference type="GO" id="GO:0071897">
    <property type="term" value="P:DNA biosynthetic process"/>
    <property type="evidence" value="ECO:0007669"/>
    <property type="project" value="UniProtKB-ARBA"/>
</dbReference>
<evidence type="ECO:0000313" key="5">
    <source>
        <dbReference type="Proteomes" id="UP001458880"/>
    </source>
</evidence>
<proteinExistence type="predicted"/>
<protein>
    <submittedName>
        <fullName evidence="4">DDE superfamily endonuclease</fullName>
    </submittedName>
</protein>
<dbReference type="PANTHER" id="PTHR37984:SF5">
    <property type="entry name" value="PROTEIN NYNRIN-LIKE"/>
    <property type="match status" value="1"/>
</dbReference>
<dbReference type="InterPro" id="IPR050951">
    <property type="entry name" value="Retrovirus_Pol_polyprotein"/>
</dbReference>
<gene>
    <name evidence="4" type="ORF">QE152_g4362</name>
</gene>
<keyword evidence="4" id="KW-0540">Nuclease</keyword>
<keyword evidence="4" id="KW-0255">Endonuclease</keyword>
<dbReference type="AlphaFoldDB" id="A0AAW1N0K5"/>
<organism evidence="4 5">
    <name type="scientific">Popillia japonica</name>
    <name type="common">Japanese beetle</name>
    <dbReference type="NCBI Taxonomy" id="7064"/>
    <lineage>
        <taxon>Eukaryota</taxon>
        <taxon>Metazoa</taxon>
        <taxon>Ecdysozoa</taxon>
        <taxon>Arthropoda</taxon>
        <taxon>Hexapoda</taxon>
        <taxon>Insecta</taxon>
        <taxon>Pterygota</taxon>
        <taxon>Neoptera</taxon>
        <taxon>Endopterygota</taxon>
        <taxon>Coleoptera</taxon>
        <taxon>Polyphaga</taxon>
        <taxon>Scarabaeiformia</taxon>
        <taxon>Scarabaeidae</taxon>
        <taxon>Rutelinae</taxon>
        <taxon>Popillia</taxon>
    </lineage>
</organism>